<gene>
    <name evidence="1" type="ORF">PHYPA_013842</name>
</gene>
<dbReference type="Proteomes" id="UP000006727">
    <property type="component" value="Chromosome 10"/>
</dbReference>
<accession>A0A2K1JYW9</accession>
<reference evidence="1 3" key="1">
    <citation type="journal article" date="2008" name="Science">
        <title>The Physcomitrella genome reveals evolutionary insights into the conquest of land by plants.</title>
        <authorList>
            <person name="Rensing S."/>
            <person name="Lang D."/>
            <person name="Zimmer A."/>
            <person name="Terry A."/>
            <person name="Salamov A."/>
            <person name="Shapiro H."/>
            <person name="Nishiyama T."/>
            <person name="Perroud P.-F."/>
            <person name="Lindquist E."/>
            <person name="Kamisugi Y."/>
            <person name="Tanahashi T."/>
            <person name="Sakakibara K."/>
            <person name="Fujita T."/>
            <person name="Oishi K."/>
            <person name="Shin-I T."/>
            <person name="Kuroki Y."/>
            <person name="Toyoda A."/>
            <person name="Suzuki Y."/>
            <person name="Hashimoto A."/>
            <person name="Yamaguchi K."/>
            <person name="Sugano A."/>
            <person name="Kohara Y."/>
            <person name="Fujiyama A."/>
            <person name="Anterola A."/>
            <person name="Aoki S."/>
            <person name="Ashton N."/>
            <person name="Barbazuk W.B."/>
            <person name="Barker E."/>
            <person name="Bennetzen J."/>
            <person name="Bezanilla M."/>
            <person name="Blankenship R."/>
            <person name="Cho S.H."/>
            <person name="Dutcher S."/>
            <person name="Estelle M."/>
            <person name="Fawcett J.A."/>
            <person name="Gundlach H."/>
            <person name="Hanada K."/>
            <person name="Heyl A."/>
            <person name="Hicks K.A."/>
            <person name="Hugh J."/>
            <person name="Lohr M."/>
            <person name="Mayer K."/>
            <person name="Melkozernov A."/>
            <person name="Murata T."/>
            <person name="Nelson D."/>
            <person name="Pils B."/>
            <person name="Prigge M."/>
            <person name="Reiss B."/>
            <person name="Renner T."/>
            <person name="Rombauts S."/>
            <person name="Rushton P."/>
            <person name="Sanderfoot A."/>
            <person name="Schween G."/>
            <person name="Shiu S.-H."/>
            <person name="Stueber K."/>
            <person name="Theodoulou F.L."/>
            <person name="Tu H."/>
            <person name="Van de Peer Y."/>
            <person name="Verrier P.J."/>
            <person name="Waters E."/>
            <person name="Wood A."/>
            <person name="Yang L."/>
            <person name="Cove D."/>
            <person name="Cuming A."/>
            <person name="Hasebe M."/>
            <person name="Lucas S."/>
            <person name="Mishler D.B."/>
            <person name="Reski R."/>
            <person name="Grigoriev I."/>
            <person name="Quatrano R.S."/>
            <person name="Boore J.L."/>
        </authorList>
    </citation>
    <scope>NUCLEOTIDE SEQUENCE [LARGE SCALE GENOMIC DNA]</scope>
    <source>
        <strain evidence="2 3">cv. Gransden 2004</strain>
    </source>
</reference>
<sequence length="136" mass="15317">MATLLCMIDQMGSDELAAKIILSSCQKKIQKVQKVTPPTHWKVVCESDLKKSNSVLKSKHTNTSLKFQDRAFIYRCCHHGWCGRAGQIADPTSTPDSITPHLKRRLLLKDKNTQVQVGNRLGLRLWLAKLYGDLAT</sequence>
<dbReference type="InParanoid" id="A0A2K1JYW9"/>
<reference evidence="1 3" key="2">
    <citation type="journal article" date="2018" name="Plant J.">
        <title>The Physcomitrella patens chromosome-scale assembly reveals moss genome structure and evolution.</title>
        <authorList>
            <person name="Lang D."/>
            <person name="Ullrich K.K."/>
            <person name="Murat F."/>
            <person name="Fuchs J."/>
            <person name="Jenkins J."/>
            <person name="Haas F.B."/>
            <person name="Piednoel M."/>
            <person name="Gundlach H."/>
            <person name="Van Bel M."/>
            <person name="Meyberg R."/>
            <person name="Vives C."/>
            <person name="Morata J."/>
            <person name="Symeonidi A."/>
            <person name="Hiss M."/>
            <person name="Muchero W."/>
            <person name="Kamisugi Y."/>
            <person name="Saleh O."/>
            <person name="Blanc G."/>
            <person name="Decker E.L."/>
            <person name="van Gessel N."/>
            <person name="Grimwood J."/>
            <person name="Hayes R.D."/>
            <person name="Graham S.W."/>
            <person name="Gunter L.E."/>
            <person name="McDaniel S.F."/>
            <person name="Hoernstein S.N.W."/>
            <person name="Larsson A."/>
            <person name="Li F.W."/>
            <person name="Perroud P.F."/>
            <person name="Phillips J."/>
            <person name="Ranjan P."/>
            <person name="Rokshar D.S."/>
            <person name="Rothfels C.J."/>
            <person name="Schneider L."/>
            <person name="Shu S."/>
            <person name="Stevenson D.W."/>
            <person name="Thummler F."/>
            <person name="Tillich M."/>
            <person name="Villarreal Aguilar J.C."/>
            <person name="Widiez T."/>
            <person name="Wong G.K."/>
            <person name="Wymore A."/>
            <person name="Zhang Y."/>
            <person name="Zimmer A.D."/>
            <person name="Quatrano R.S."/>
            <person name="Mayer K.F.X."/>
            <person name="Goodstein D."/>
            <person name="Casacuberta J.M."/>
            <person name="Vandepoele K."/>
            <person name="Reski R."/>
            <person name="Cuming A.C."/>
            <person name="Tuskan G.A."/>
            <person name="Maumus F."/>
            <person name="Salse J."/>
            <person name="Schmutz J."/>
            <person name="Rensing S.A."/>
        </authorList>
    </citation>
    <scope>NUCLEOTIDE SEQUENCE [LARGE SCALE GENOMIC DNA]</scope>
    <source>
        <strain evidence="2 3">cv. Gransden 2004</strain>
    </source>
</reference>
<dbReference type="EnsemblPlants" id="Pp3c10_13539V3.1">
    <property type="protein sequence ID" value="Pp3c10_13539V3.1"/>
    <property type="gene ID" value="Pp3c10_13539"/>
</dbReference>
<evidence type="ECO:0000313" key="2">
    <source>
        <dbReference type="EnsemblPlants" id="Pp3c10_13539V3.1"/>
    </source>
</evidence>
<proteinExistence type="predicted"/>
<keyword evidence="3" id="KW-1185">Reference proteome</keyword>
<evidence type="ECO:0000313" key="1">
    <source>
        <dbReference type="EMBL" id="PNR46722.1"/>
    </source>
</evidence>
<organism evidence="1">
    <name type="scientific">Physcomitrium patens</name>
    <name type="common">Spreading-leaved earth moss</name>
    <name type="synonym">Physcomitrella patens</name>
    <dbReference type="NCBI Taxonomy" id="3218"/>
    <lineage>
        <taxon>Eukaryota</taxon>
        <taxon>Viridiplantae</taxon>
        <taxon>Streptophyta</taxon>
        <taxon>Embryophyta</taxon>
        <taxon>Bryophyta</taxon>
        <taxon>Bryophytina</taxon>
        <taxon>Bryopsida</taxon>
        <taxon>Funariidae</taxon>
        <taxon>Funariales</taxon>
        <taxon>Funariaceae</taxon>
        <taxon>Physcomitrium</taxon>
    </lineage>
</organism>
<protein>
    <submittedName>
        <fullName evidence="1 2">Uncharacterized protein</fullName>
    </submittedName>
</protein>
<name>A0A2K1JYW9_PHYPA</name>
<evidence type="ECO:0000313" key="3">
    <source>
        <dbReference type="Proteomes" id="UP000006727"/>
    </source>
</evidence>
<reference evidence="2" key="3">
    <citation type="submission" date="2020-12" db="UniProtKB">
        <authorList>
            <consortium name="EnsemblPlants"/>
        </authorList>
    </citation>
    <scope>IDENTIFICATION</scope>
</reference>
<dbReference type="EMBL" id="ABEU02000010">
    <property type="protein sequence ID" value="PNR46722.1"/>
    <property type="molecule type" value="Genomic_DNA"/>
</dbReference>
<dbReference type="AlphaFoldDB" id="A0A2K1JYW9"/>
<dbReference type="Gramene" id="Pp3c10_13539V3.1">
    <property type="protein sequence ID" value="Pp3c10_13539V3.1"/>
    <property type="gene ID" value="Pp3c10_13539"/>
</dbReference>